<dbReference type="Gene3D" id="3.40.30.10">
    <property type="entry name" value="Glutaredoxin"/>
    <property type="match status" value="1"/>
</dbReference>
<name>A0A6T0ECR5_EMIHU</name>
<dbReference type="InterPro" id="IPR010987">
    <property type="entry name" value="Glutathione-S-Trfase_C-like"/>
</dbReference>
<reference evidence="3" key="1">
    <citation type="submission" date="2021-01" db="EMBL/GenBank/DDBJ databases">
        <authorList>
            <person name="Corre E."/>
            <person name="Pelletier E."/>
            <person name="Niang G."/>
            <person name="Scheremetjew M."/>
            <person name="Finn R."/>
            <person name="Kale V."/>
            <person name="Holt S."/>
            <person name="Cochrane G."/>
            <person name="Meng A."/>
            <person name="Brown T."/>
            <person name="Cohen L."/>
        </authorList>
    </citation>
    <scope>NUCLEOTIDE SEQUENCE</scope>
    <source>
        <strain evidence="3">379</strain>
    </source>
</reference>
<dbReference type="EMBL" id="HBIR01022096">
    <property type="protein sequence ID" value="CAE0548471.1"/>
    <property type="molecule type" value="Transcribed_RNA"/>
</dbReference>
<gene>
    <name evidence="3" type="ORF">EHUX00137_LOCUS16858</name>
</gene>
<organism evidence="3">
    <name type="scientific">Emiliania huxleyi</name>
    <name type="common">Coccolithophore</name>
    <name type="synonym">Pontosphaera huxleyi</name>
    <dbReference type="NCBI Taxonomy" id="2903"/>
    <lineage>
        <taxon>Eukaryota</taxon>
        <taxon>Haptista</taxon>
        <taxon>Haptophyta</taxon>
        <taxon>Prymnesiophyceae</taxon>
        <taxon>Isochrysidales</taxon>
        <taxon>Noelaerhabdaceae</taxon>
        <taxon>Emiliania</taxon>
    </lineage>
</organism>
<dbReference type="InterPro" id="IPR036249">
    <property type="entry name" value="Thioredoxin-like_sf"/>
</dbReference>
<dbReference type="InterPro" id="IPR036282">
    <property type="entry name" value="Glutathione-S-Trfase_C_sf"/>
</dbReference>
<protein>
    <recommendedName>
        <fullName evidence="2">GST C-terminal domain-containing protein</fullName>
    </recommendedName>
</protein>
<feature type="domain" description="GST C-terminal" evidence="2">
    <location>
        <begin position="156"/>
        <end position="292"/>
    </location>
</feature>
<accession>A0A6T0ECR5</accession>
<dbReference type="Pfam" id="PF13410">
    <property type="entry name" value="GST_C_2"/>
    <property type="match status" value="1"/>
</dbReference>
<dbReference type="AlphaFoldDB" id="A0A6T0ECR5"/>
<evidence type="ECO:0000313" key="3">
    <source>
        <dbReference type="EMBL" id="CAE0548471.1"/>
    </source>
</evidence>
<dbReference type="SUPFAM" id="SSF47616">
    <property type="entry name" value="GST C-terminal domain-like"/>
    <property type="match status" value="1"/>
</dbReference>
<dbReference type="Gene3D" id="1.20.1050.10">
    <property type="match status" value="1"/>
</dbReference>
<evidence type="ECO:0000259" key="2">
    <source>
        <dbReference type="PROSITE" id="PS50405"/>
    </source>
</evidence>
<sequence length="305" mass="32453">MSRARHSSRDIEFDLPGALDDMAGLASKAAIGHGARDVEVFGNGRQGRPAERQSCDVQPPPAASKKDTVVIISTNNPGRLMLFAALNPKLGEVIDWKTPADYGGFGGDEFAKVSPQKLCPVALTAGGLRLFESDVILSYVADKYAPLLENDCRGPTVEARALSALLVRVHDMYISGTNCSQPQFFSNQAVFYKAAMPGPERAARLKDLLKQLDLVESLLLPAGPYCVGDAISFADVVLYPTVAMMQDQAAASLVGSITEGRPKLAAWLAHCNADPRFRGVADKIKAFVDTFLGKAVAGITAKGCG</sequence>
<evidence type="ECO:0000256" key="1">
    <source>
        <dbReference type="SAM" id="MobiDB-lite"/>
    </source>
</evidence>
<dbReference type="PANTHER" id="PTHR44051:SF8">
    <property type="entry name" value="GLUTATHIONE S-TRANSFERASE GSTA"/>
    <property type="match status" value="1"/>
</dbReference>
<feature type="region of interest" description="Disordered" evidence="1">
    <location>
        <begin position="40"/>
        <end position="63"/>
    </location>
</feature>
<proteinExistence type="predicted"/>
<dbReference type="SUPFAM" id="SSF52833">
    <property type="entry name" value="Thioredoxin-like"/>
    <property type="match status" value="1"/>
</dbReference>
<dbReference type="PANTHER" id="PTHR44051">
    <property type="entry name" value="GLUTATHIONE S-TRANSFERASE-RELATED"/>
    <property type="match status" value="1"/>
</dbReference>
<dbReference type="PROSITE" id="PS50405">
    <property type="entry name" value="GST_CTER"/>
    <property type="match status" value="1"/>
</dbReference>